<evidence type="ECO:0000313" key="3">
    <source>
        <dbReference type="Proteomes" id="UP000032452"/>
    </source>
</evidence>
<evidence type="ECO:0000313" key="1">
    <source>
        <dbReference type="EMBL" id="KJH70516.1"/>
    </source>
</evidence>
<keyword evidence="2" id="KW-0378">Hydrolase</keyword>
<dbReference type="EMBL" id="JYON01000021">
    <property type="protein sequence ID" value="KJH70516.1"/>
    <property type="molecule type" value="Genomic_DNA"/>
</dbReference>
<keyword evidence="2" id="KW-0540">Nuclease</keyword>
<keyword evidence="2" id="KW-0255">Endonuclease</keyword>
<reference evidence="2 3" key="1">
    <citation type="submission" date="2015-02" db="EMBL/GenBank/DDBJ databases">
        <title>Draft genome of a novel marine cyanobacterium (Chroococcales) isolated from South Atlantic Ocean.</title>
        <authorList>
            <person name="Rigonato J."/>
            <person name="Alvarenga D.O."/>
            <person name="Branco L.H."/>
            <person name="Varani A.M."/>
            <person name="Brandini F.P."/>
            <person name="Fiore M.F."/>
        </authorList>
    </citation>
    <scope>NUCLEOTIDE SEQUENCE [LARGE SCALE GENOMIC DNA]</scope>
    <source>
        <strain evidence="2 3">CENA595</strain>
    </source>
</reference>
<accession>A0A0D8ZU17</accession>
<organism evidence="2 3">
    <name type="scientific">Aliterella atlantica CENA595</name>
    <dbReference type="NCBI Taxonomy" id="1618023"/>
    <lineage>
        <taxon>Bacteria</taxon>
        <taxon>Bacillati</taxon>
        <taxon>Cyanobacteriota</taxon>
        <taxon>Cyanophyceae</taxon>
        <taxon>Chroococcidiopsidales</taxon>
        <taxon>Aliterellaceae</taxon>
        <taxon>Aliterella</taxon>
    </lineage>
</organism>
<sequence>QLRRRLSDILKDLTPELIASLTGWEFITDAVLSLSSH</sequence>
<protein>
    <submittedName>
        <fullName evidence="2">DDE endonuclease</fullName>
    </submittedName>
</protein>
<keyword evidence="3" id="KW-1185">Reference proteome</keyword>
<name>A0A0D8ZU17_9CYAN</name>
<dbReference type="AlphaFoldDB" id="A0A0D8ZU17"/>
<evidence type="ECO:0000313" key="2">
    <source>
        <dbReference type="EMBL" id="KJH71887.1"/>
    </source>
</evidence>
<dbReference type="GO" id="GO:0004519">
    <property type="term" value="F:endonuclease activity"/>
    <property type="evidence" value="ECO:0007669"/>
    <property type="project" value="UniProtKB-KW"/>
</dbReference>
<dbReference type="EMBL" id="JYON01000008">
    <property type="protein sequence ID" value="KJH71887.1"/>
    <property type="molecule type" value="Genomic_DNA"/>
</dbReference>
<proteinExistence type="predicted"/>
<gene>
    <name evidence="2" type="ORF">UH38_09115</name>
    <name evidence="1" type="ORF">UH38_17240</name>
</gene>
<comment type="caution">
    <text evidence="2">The sequence shown here is derived from an EMBL/GenBank/DDBJ whole genome shotgun (WGS) entry which is preliminary data.</text>
</comment>
<feature type="non-terminal residue" evidence="2">
    <location>
        <position position="1"/>
    </location>
</feature>
<dbReference type="Proteomes" id="UP000032452">
    <property type="component" value="Unassembled WGS sequence"/>
</dbReference>